<dbReference type="Pfam" id="PF11827">
    <property type="entry name" value="DUF3347"/>
    <property type="match status" value="1"/>
</dbReference>
<feature type="domain" description="DUF3347" evidence="1">
    <location>
        <begin position="58"/>
        <end position="130"/>
    </location>
</feature>
<reference evidence="2 3" key="1">
    <citation type="submission" date="2019-08" db="EMBL/GenBank/DDBJ databases">
        <title>Genome of Aequorivita antarctica SW49 (type strain).</title>
        <authorList>
            <person name="Bowman J.P."/>
        </authorList>
    </citation>
    <scope>NUCLEOTIDE SEQUENCE [LARGE SCALE GENOMIC DNA]</scope>
    <source>
        <strain evidence="2 3">SW49</strain>
    </source>
</reference>
<organism evidence="2 3">
    <name type="scientific">Aequorivita antarctica</name>
    <dbReference type="NCBI Taxonomy" id="153266"/>
    <lineage>
        <taxon>Bacteria</taxon>
        <taxon>Pseudomonadati</taxon>
        <taxon>Bacteroidota</taxon>
        <taxon>Flavobacteriia</taxon>
        <taxon>Flavobacteriales</taxon>
        <taxon>Flavobacteriaceae</taxon>
        <taxon>Aequorivita</taxon>
    </lineage>
</organism>
<dbReference type="InterPro" id="IPR021782">
    <property type="entry name" value="DUF3347"/>
</dbReference>
<dbReference type="RefSeq" id="WP_111844481.1">
    <property type="nucleotide sequence ID" value="NZ_UEGI01000007.1"/>
</dbReference>
<dbReference type="PROSITE" id="PS51257">
    <property type="entry name" value="PROKAR_LIPOPROTEIN"/>
    <property type="match status" value="1"/>
</dbReference>
<dbReference type="OrthoDB" id="5513217at2"/>
<keyword evidence="3" id="KW-1185">Reference proteome</keyword>
<sequence>MKKLPLIFFAITAFAVSSCKDTTKQTEPEVVTVENTETKTYEIAKTEAEFNDPKIEEIFDQYLLIEVGLVNTDASKTAIAASKLQETLKEMNADEATQNAVSAIAGSDDIKVQRENFEALSNGLENILKGALKSGTLYKQFCPMAFNNKGAYWISSSEDILNPYFGDKMLKCGRVDSKVK</sequence>
<dbReference type="AlphaFoldDB" id="A0A5C6YZK6"/>
<comment type="caution">
    <text evidence="2">The sequence shown here is derived from an EMBL/GenBank/DDBJ whole genome shotgun (WGS) entry which is preliminary data.</text>
</comment>
<accession>A0A5C6YZK6</accession>
<gene>
    <name evidence="2" type="ORF">ESU54_08220</name>
</gene>
<evidence type="ECO:0000313" key="2">
    <source>
        <dbReference type="EMBL" id="TXD73114.1"/>
    </source>
</evidence>
<name>A0A5C6YZK6_9FLAO</name>
<proteinExistence type="predicted"/>
<dbReference type="Proteomes" id="UP000321497">
    <property type="component" value="Unassembled WGS sequence"/>
</dbReference>
<evidence type="ECO:0000313" key="3">
    <source>
        <dbReference type="Proteomes" id="UP000321497"/>
    </source>
</evidence>
<dbReference type="EMBL" id="VORT01000005">
    <property type="protein sequence ID" value="TXD73114.1"/>
    <property type="molecule type" value="Genomic_DNA"/>
</dbReference>
<protein>
    <submittedName>
        <fullName evidence="2">DUF3347 domain-containing protein</fullName>
    </submittedName>
</protein>
<evidence type="ECO:0000259" key="1">
    <source>
        <dbReference type="Pfam" id="PF11827"/>
    </source>
</evidence>